<organism evidence="2 3">
    <name type="scientific">Hymenobacter humi</name>
    <dbReference type="NCBI Taxonomy" id="1411620"/>
    <lineage>
        <taxon>Bacteria</taxon>
        <taxon>Pseudomonadati</taxon>
        <taxon>Bacteroidota</taxon>
        <taxon>Cytophagia</taxon>
        <taxon>Cytophagales</taxon>
        <taxon>Hymenobacteraceae</taxon>
        <taxon>Hymenobacter</taxon>
    </lineage>
</organism>
<feature type="transmembrane region" description="Helical" evidence="1">
    <location>
        <begin position="32"/>
        <end position="54"/>
    </location>
</feature>
<keyword evidence="1" id="KW-1133">Transmembrane helix</keyword>
<gene>
    <name evidence="2" type="ORF">ACFQT0_22360</name>
</gene>
<keyword evidence="3" id="KW-1185">Reference proteome</keyword>
<accession>A0ABW2UAF2</accession>
<evidence type="ECO:0000313" key="3">
    <source>
        <dbReference type="Proteomes" id="UP001596513"/>
    </source>
</evidence>
<proteinExistence type="predicted"/>
<evidence type="ECO:0000313" key="2">
    <source>
        <dbReference type="EMBL" id="MFC7669807.1"/>
    </source>
</evidence>
<reference evidence="3" key="1">
    <citation type="journal article" date="2019" name="Int. J. Syst. Evol. Microbiol.">
        <title>The Global Catalogue of Microorganisms (GCM) 10K type strain sequencing project: providing services to taxonomists for standard genome sequencing and annotation.</title>
        <authorList>
            <consortium name="The Broad Institute Genomics Platform"/>
            <consortium name="The Broad Institute Genome Sequencing Center for Infectious Disease"/>
            <person name="Wu L."/>
            <person name="Ma J."/>
        </authorList>
    </citation>
    <scope>NUCLEOTIDE SEQUENCE [LARGE SCALE GENOMIC DNA]</scope>
    <source>
        <strain evidence="3">JCM 19635</strain>
    </source>
</reference>
<name>A0ABW2UAF2_9BACT</name>
<sequence>MAALVGLPAFFAGIAVLFVAVAAVGIAAAAVGLAAFFAGFVLLVRAGAVLFSLLDMSERGIEGERIKHRIITR</sequence>
<keyword evidence="1" id="KW-0472">Membrane</keyword>
<comment type="caution">
    <text evidence="2">The sequence shown here is derived from an EMBL/GenBank/DDBJ whole genome shotgun (WGS) entry which is preliminary data.</text>
</comment>
<evidence type="ECO:0008006" key="4">
    <source>
        <dbReference type="Google" id="ProtNLM"/>
    </source>
</evidence>
<dbReference type="RefSeq" id="WP_380205284.1">
    <property type="nucleotide sequence ID" value="NZ_JBHTEK010000001.1"/>
</dbReference>
<protein>
    <recommendedName>
        <fullName evidence="4">DUF4282 domain-containing protein</fullName>
    </recommendedName>
</protein>
<keyword evidence="1" id="KW-0812">Transmembrane</keyword>
<evidence type="ECO:0000256" key="1">
    <source>
        <dbReference type="SAM" id="Phobius"/>
    </source>
</evidence>
<dbReference type="Proteomes" id="UP001596513">
    <property type="component" value="Unassembled WGS sequence"/>
</dbReference>
<dbReference type="EMBL" id="JBHTEK010000001">
    <property type="protein sequence ID" value="MFC7669807.1"/>
    <property type="molecule type" value="Genomic_DNA"/>
</dbReference>